<dbReference type="InterPro" id="IPR000073">
    <property type="entry name" value="AB_hydrolase_1"/>
</dbReference>
<organism evidence="4 5">
    <name type="scientific">Chitinimonas taiwanensis DSM 18899</name>
    <dbReference type="NCBI Taxonomy" id="1121279"/>
    <lineage>
        <taxon>Bacteria</taxon>
        <taxon>Pseudomonadati</taxon>
        <taxon>Pseudomonadota</taxon>
        <taxon>Betaproteobacteria</taxon>
        <taxon>Neisseriales</taxon>
        <taxon>Chitinibacteraceae</taxon>
        <taxon>Chitinimonas</taxon>
    </lineage>
</organism>
<evidence type="ECO:0000313" key="4">
    <source>
        <dbReference type="EMBL" id="SFZ73768.1"/>
    </source>
</evidence>
<keyword evidence="5" id="KW-1185">Reference proteome</keyword>
<dbReference type="InterPro" id="IPR050266">
    <property type="entry name" value="AB_hydrolase_sf"/>
</dbReference>
<evidence type="ECO:0000256" key="2">
    <source>
        <dbReference type="SAM" id="Phobius"/>
    </source>
</evidence>
<dbReference type="GO" id="GO:0016787">
    <property type="term" value="F:hydrolase activity"/>
    <property type="evidence" value="ECO:0007669"/>
    <property type="project" value="UniProtKB-KW"/>
</dbReference>
<evidence type="ECO:0000313" key="5">
    <source>
        <dbReference type="Proteomes" id="UP000186513"/>
    </source>
</evidence>
<evidence type="ECO:0000259" key="3">
    <source>
        <dbReference type="Pfam" id="PF12697"/>
    </source>
</evidence>
<dbReference type="RefSeq" id="WP_072427504.1">
    <property type="nucleotide sequence ID" value="NZ_FPKR01000003.1"/>
</dbReference>
<dbReference type="PANTHER" id="PTHR43798">
    <property type="entry name" value="MONOACYLGLYCEROL LIPASE"/>
    <property type="match status" value="1"/>
</dbReference>
<sequence>MQNARLDHVLVGRESGIYRMAYREWGEPGNPRVIVCAHGLTRNGRDFELLAEALAADFRVVAPDVLGRGESDWLRDPMGYQLPLYVQDMLVLIARLQVQELYWFGTSMGGLIGMLLAAMPGTPLRRLLLNDVGPVLTAAALARIGQYVGMTPPLPTREAAEQYIRAISAPFGPHSEAEWARLCDVMLKADGSGWRLNYDAGIAVPFRQGVTGEDVDLWPYYERIACPVLLTRGSQSDLLSAEVACAMSERGPRAQWIDFDGVGHAPTFLHADQIAVAAAFFRTA</sequence>
<keyword evidence="2" id="KW-1133">Transmembrane helix</keyword>
<dbReference type="Gene3D" id="3.40.50.1820">
    <property type="entry name" value="alpha/beta hydrolase"/>
    <property type="match status" value="1"/>
</dbReference>
<dbReference type="SUPFAM" id="SSF53474">
    <property type="entry name" value="alpha/beta-Hydrolases"/>
    <property type="match status" value="1"/>
</dbReference>
<dbReference type="PANTHER" id="PTHR43798:SF31">
    <property type="entry name" value="AB HYDROLASE SUPERFAMILY PROTEIN YCLE"/>
    <property type="match status" value="1"/>
</dbReference>
<dbReference type="AlphaFoldDB" id="A0A1K2HAF9"/>
<name>A0A1K2HAF9_9NEIS</name>
<protein>
    <submittedName>
        <fullName evidence="4">Pimeloyl-ACP methyl ester carboxylesterase</fullName>
    </submittedName>
</protein>
<dbReference type="Pfam" id="PF12697">
    <property type="entry name" value="Abhydrolase_6"/>
    <property type="match status" value="1"/>
</dbReference>
<dbReference type="EMBL" id="FPKR01000003">
    <property type="protein sequence ID" value="SFZ73768.1"/>
    <property type="molecule type" value="Genomic_DNA"/>
</dbReference>
<dbReference type="InterPro" id="IPR029058">
    <property type="entry name" value="AB_hydrolase_fold"/>
</dbReference>
<dbReference type="Proteomes" id="UP000186513">
    <property type="component" value="Unassembled WGS sequence"/>
</dbReference>
<proteinExistence type="predicted"/>
<keyword evidence="2" id="KW-0472">Membrane</keyword>
<dbReference type="STRING" id="1121279.SAMN02745887_00975"/>
<accession>A0A1K2HAF9</accession>
<feature type="transmembrane region" description="Helical" evidence="2">
    <location>
        <begin position="101"/>
        <end position="119"/>
    </location>
</feature>
<evidence type="ECO:0000256" key="1">
    <source>
        <dbReference type="ARBA" id="ARBA00022801"/>
    </source>
</evidence>
<gene>
    <name evidence="4" type="ORF">SAMN02745887_00975</name>
</gene>
<dbReference type="GO" id="GO:0016020">
    <property type="term" value="C:membrane"/>
    <property type="evidence" value="ECO:0007669"/>
    <property type="project" value="TreeGrafter"/>
</dbReference>
<keyword evidence="1" id="KW-0378">Hydrolase</keyword>
<keyword evidence="2" id="KW-0812">Transmembrane</keyword>
<feature type="domain" description="AB hydrolase-1" evidence="3">
    <location>
        <begin position="34"/>
        <end position="275"/>
    </location>
</feature>
<reference evidence="4 5" key="1">
    <citation type="submission" date="2016-11" db="EMBL/GenBank/DDBJ databases">
        <authorList>
            <person name="Jaros S."/>
            <person name="Januszkiewicz K."/>
            <person name="Wedrychowicz H."/>
        </authorList>
    </citation>
    <scope>NUCLEOTIDE SEQUENCE [LARGE SCALE GENOMIC DNA]</scope>
    <source>
        <strain evidence="4 5">DSM 18899</strain>
    </source>
</reference>